<evidence type="ECO:0000256" key="1">
    <source>
        <dbReference type="SAM" id="MobiDB-lite"/>
    </source>
</evidence>
<evidence type="ECO:0000313" key="3">
    <source>
        <dbReference type="Proteomes" id="UP000094065"/>
    </source>
</evidence>
<dbReference type="RefSeq" id="XP_018997741.1">
    <property type="nucleotide sequence ID" value="XM_019135314.1"/>
</dbReference>
<reference evidence="2 3" key="1">
    <citation type="submission" date="2016-06" db="EMBL/GenBank/DDBJ databases">
        <title>Evolution of pathogenesis and genome organization in the Tremellales.</title>
        <authorList>
            <person name="Cuomo C."/>
            <person name="Litvintseva A."/>
            <person name="Heitman J."/>
            <person name="Chen Y."/>
            <person name="Sun S."/>
            <person name="Springer D."/>
            <person name="Dromer F."/>
            <person name="Young S."/>
            <person name="Zeng Q."/>
            <person name="Chapman S."/>
            <person name="Gujja S."/>
            <person name="Saif S."/>
            <person name="Birren B."/>
        </authorList>
    </citation>
    <scope>NUCLEOTIDE SEQUENCE [LARGE SCALE GENOMIC DNA]</scope>
    <source>
        <strain evidence="2 3">CBS 6039</strain>
    </source>
</reference>
<organism evidence="2 3">
    <name type="scientific">Cryptococcus amylolentus CBS 6039</name>
    <dbReference type="NCBI Taxonomy" id="1295533"/>
    <lineage>
        <taxon>Eukaryota</taxon>
        <taxon>Fungi</taxon>
        <taxon>Dikarya</taxon>
        <taxon>Basidiomycota</taxon>
        <taxon>Agaricomycotina</taxon>
        <taxon>Tremellomycetes</taxon>
        <taxon>Tremellales</taxon>
        <taxon>Cryptococcaceae</taxon>
        <taxon>Cryptococcus</taxon>
    </lineage>
</organism>
<protein>
    <submittedName>
        <fullName evidence="2">Uncharacterized protein</fullName>
    </submittedName>
</protein>
<name>A0A1E3I7F8_9TREE</name>
<dbReference type="EMBL" id="AWGJ01000002">
    <property type="protein sequence ID" value="ODN83741.1"/>
    <property type="molecule type" value="Genomic_DNA"/>
</dbReference>
<accession>A0A1E3I7F8</accession>
<gene>
    <name evidence="2" type="ORF">L202_01833</name>
</gene>
<dbReference type="AlphaFoldDB" id="A0A1E3I7F8"/>
<feature type="region of interest" description="Disordered" evidence="1">
    <location>
        <begin position="432"/>
        <end position="455"/>
    </location>
</feature>
<comment type="caution">
    <text evidence="2">The sequence shown here is derived from an EMBL/GenBank/DDBJ whole genome shotgun (WGS) entry which is preliminary data.</text>
</comment>
<evidence type="ECO:0000313" key="2">
    <source>
        <dbReference type="EMBL" id="ODN83741.1"/>
    </source>
</evidence>
<feature type="region of interest" description="Disordered" evidence="1">
    <location>
        <begin position="1"/>
        <end position="21"/>
    </location>
</feature>
<dbReference type="Proteomes" id="UP000094065">
    <property type="component" value="Unassembled WGS sequence"/>
</dbReference>
<feature type="compositionally biased region" description="Basic residues" evidence="1">
    <location>
        <begin position="1"/>
        <end position="11"/>
    </location>
</feature>
<dbReference type="GeneID" id="30153142"/>
<proteinExistence type="predicted"/>
<sequence length="455" mass="51249">MPPKHSTRHRTANTNTSASPPLPLLPTEVQYLIFKSFLSFDPSFMLARTLLARTLTLAKLSKSHYASFIPRLYKRIVVSDEAIERGLFEGLSVRPAGGTEVVRGEGGPLGSKRDLLEHCESLVFATLAARDATAEVVELWNGMMTAERYKAGGLPDPPRHLQQHKLNLLFPRLAATAIYRDPWPLKNLSHVCFRLPYPSLPSEYEHYLESLYDLASFFGQGVSDTVGNVTRFQNHDMAEDRYSSINYVNCGKTMIVDMLPLAHPEDRDDAEGCDRHVELIYSYCKKSFSIWKEFGKEFPEDLPKALIFTNFGTTVSRNGDYHYISPNKKKAILRKAQKDIKTRLQPIAASENLDTGVVDKIFIRGHEECKFCGDVSPMERRSEAPFLFYDTSTTFFISSLAGPLLSITSAFQLFGRPSFCFQNHADTLTGGKSVPGIESEGEGECMRRQQRVLQR</sequence>
<keyword evidence="3" id="KW-1185">Reference proteome</keyword>
<dbReference type="OrthoDB" id="10275726at2759"/>